<feature type="domain" description="Exonuclease" evidence="4">
    <location>
        <begin position="4"/>
        <end position="189"/>
    </location>
</feature>
<accession>A0A552X044</accession>
<dbReference type="SUPFAM" id="SSF53098">
    <property type="entry name" value="Ribonuclease H-like"/>
    <property type="match status" value="1"/>
</dbReference>
<gene>
    <name evidence="5" type="ORF">FM042_09420</name>
</gene>
<keyword evidence="1" id="KW-0540">Nuclease</keyword>
<dbReference type="GO" id="GO:0000175">
    <property type="term" value="F:3'-5'-RNA exonuclease activity"/>
    <property type="evidence" value="ECO:0007669"/>
    <property type="project" value="InterPro"/>
</dbReference>
<sequence>MEELVLIVDLEATCWDDHVPGLHRMQTVEDMEVIEFGCVVATLQGEVIDSRSFLVRPLERPTLSEFCTSLTSITQSDVDQADLYPQVIAAMDHWLANYSFVCWGSWGNYDRNQITVEQNRHQCAPKFFALPHVNLKTLWRKSNGLSRKAKSGLLHALEYHQFKFAGAHHRGIDDALNVARLLPFIDLQAS</sequence>
<proteinExistence type="predicted"/>
<keyword evidence="6" id="KW-1185">Reference proteome</keyword>
<dbReference type="InterPro" id="IPR047201">
    <property type="entry name" value="ERI-1_3'hExo-like"/>
</dbReference>
<dbReference type="SMART" id="SM00479">
    <property type="entry name" value="EXOIII"/>
    <property type="match status" value="1"/>
</dbReference>
<dbReference type="AlphaFoldDB" id="A0A552X044"/>
<dbReference type="RefSeq" id="WP_143236176.1">
    <property type="nucleotide sequence ID" value="NZ_VJWL01000003.1"/>
</dbReference>
<dbReference type="GO" id="GO:0006259">
    <property type="term" value="P:DNA metabolic process"/>
    <property type="evidence" value="ECO:0007669"/>
    <property type="project" value="UniProtKB-ARBA"/>
</dbReference>
<dbReference type="InterPro" id="IPR013520">
    <property type="entry name" value="Ribonucl_H"/>
</dbReference>
<dbReference type="InterPro" id="IPR036397">
    <property type="entry name" value="RNaseH_sf"/>
</dbReference>
<dbReference type="Proteomes" id="UP000320359">
    <property type="component" value="Unassembled WGS sequence"/>
</dbReference>
<dbReference type="CDD" id="cd06133">
    <property type="entry name" value="ERI-1_3'hExo_like"/>
    <property type="match status" value="1"/>
</dbReference>
<reference evidence="5 6" key="1">
    <citation type="submission" date="2019-07" db="EMBL/GenBank/DDBJ databases">
        <authorList>
            <person name="Yang M."/>
            <person name="Zhao D."/>
            <person name="Xiang H."/>
        </authorList>
    </citation>
    <scope>NUCLEOTIDE SEQUENCE [LARGE SCALE GENOMIC DNA]</scope>
    <source>
        <strain evidence="5 6">IM1326</strain>
    </source>
</reference>
<evidence type="ECO:0000256" key="3">
    <source>
        <dbReference type="ARBA" id="ARBA00022839"/>
    </source>
</evidence>
<keyword evidence="3 5" id="KW-0269">Exonuclease</keyword>
<evidence type="ECO:0000313" key="6">
    <source>
        <dbReference type="Proteomes" id="UP000320359"/>
    </source>
</evidence>
<name>A0A552X044_9GAMM</name>
<dbReference type="Gene3D" id="3.30.420.10">
    <property type="entry name" value="Ribonuclease H-like superfamily/Ribonuclease H"/>
    <property type="match status" value="1"/>
</dbReference>
<dbReference type="PANTHER" id="PTHR23044:SF61">
    <property type="entry name" value="3'-5' EXORIBONUCLEASE 1-RELATED"/>
    <property type="match status" value="1"/>
</dbReference>
<dbReference type="OrthoDB" id="4563729at2"/>
<dbReference type="EMBL" id="VJWL01000003">
    <property type="protein sequence ID" value="TRW48384.1"/>
    <property type="molecule type" value="Genomic_DNA"/>
</dbReference>
<organism evidence="5 6">
    <name type="scientific">Aliidiomarina halalkaliphila</name>
    <dbReference type="NCBI Taxonomy" id="2593535"/>
    <lineage>
        <taxon>Bacteria</taxon>
        <taxon>Pseudomonadati</taxon>
        <taxon>Pseudomonadota</taxon>
        <taxon>Gammaproteobacteria</taxon>
        <taxon>Alteromonadales</taxon>
        <taxon>Idiomarinaceae</taxon>
        <taxon>Aliidiomarina</taxon>
    </lineage>
</organism>
<dbReference type="GO" id="GO:0003676">
    <property type="term" value="F:nucleic acid binding"/>
    <property type="evidence" value="ECO:0007669"/>
    <property type="project" value="InterPro"/>
</dbReference>
<protein>
    <submittedName>
        <fullName evidence="5">Exonuclease domain-containing protein</fullName>
    </submittedName>
</protein>
<dbReference type="Pfam" id="PF00929">
    <property type="entry name" value="RNase_T"/>
    <property type="match status" value="1"/>
</dbReference>
<evidence type="ECO:0000256" key="2">
    <source>
        <dbReference type="ARBA" id="ARBA00022801"/>
    </source>
</evidence>
<evidence type="ECO:0000256" key="1">
    <source>
        <dbReference type="ARBA" id="ARBA00022722"/>
    </source>
</evidence>
<evidence type="ECO:0000259" key="4">
    <source>
        <dbReference type="SMART" id="SM00479"/>
    </source>
</evidence>
<evidence type="ECO:0000313" key="5">
    <source>
        <dbReference type="EMBL" id="TRW48384.1"/>
    </source>
</evidence>
<dbReference type="InterPro" id="IPR051274">
    <property type="entry name" value="3-5_Exoribonuclease"/>
</dbReference>
<dbReference type="InterPro" id="IPR012337">
    <property type="entry name" value="RNaseH-like_sf"/>
</dbReference>
<dbReference type="PANTHER" id="PTHR23044">
    <property type="entry name" value="3'-5' EXONUCLEASE ERI1-RELATED"/>
    <property type="match status" value="1"/>
</dbReference>
<keyword evidence="2" id="KW-0378">Hydrolase</keyword>
<comment type="caution">
    <text evidence="5">The sequence shown here is derived from an EMBL/GenBank/DDBJ whole genome shotgun (WGS) entry which is preliminary data.</text>
</comment>